<keyword evidence="2" id="KW-0808">Transferase</keyword>
<accession>A0A1M6CMM8</accession>
<sequence length="176" mass="20385">MKNSNESMNKIQVVPFTMDYLNDYYKAFNEEITKYQWPDPFETEDDAKELLQSFVDEMESGDTLVYSLLSEDGTFLGSSEVHALKEECPEVGVWIVQSEWNKGYAYKALKAALDAAFEEFGKTQFFYEADVRNIGSMKLLRKFEDEYEIIEQPAEKLTTDSGKELELQGFILKRKS</sequence>
<feature type="domain" description="N-acetyltransferase" evidence="1">
    <location>
        <begin position="11"/>
        <end position="166"/>
    </location>
</feature>
<proteinExistence type="predicted"/>
<dbReference type="EMBL" id="FQXK01000035">
    <property type="protein sequence ID" value="SHI62044.1"/>
    <property type="molecule type" value="Genomic_DNA"/>
</dbReference>
<reference evidence="3" key="1">
    <citation type="submission" date="2016-11" db="EMBL/GenBank/DDBJ databases">
        <authorList>
            <person name="Varghese N."/>
            <person name="Submissions S."/>
        </authorList>
    </citation>
    <scope>NUCLEOTIDE SEQUENCE [LARGE SCALE GENOMIC DNA]</scope>
    <source>
        <strain evidence="3">DSM 3071</strain>
    </source>
</reference>
<evidence type="ECO:0000313" key="3">
    <source>
        <dbReference type="Proteomes" id="UP000184278"/>
    </source>
</evidence>
<dbReference type="Gene3D" id="3.40.630.30">
    <property type="match status" value="1"/>
</dbReference>
<organism evidence="2 3">
    <name type="scientific">Butyrivibrio fibrisolvens DSM 3071</name>
    <dbReference type="NCBI Taxonomy" id="1121131"/>
    <lineage>
        <taxon>Bacteria</taxon>
        <taxon>Bacillati</taxon>
        <taxon>Bacillota</taxon>
        <taxon>Clostridia</taxon>
        <taxon>Lachnospirales</taxon>
        <taxon>Lachnospiraceae</taxon>
        <taxon>Butyrivibrio</taxon>
    </lineage>
</organism>
<evidence type="ECO:0000313" key="2">
    <source>
        <dbReference type="EMBL" id="SHI62044.1"/>
    </source>
</evidence>
<dbReference type="InterPro" id="IPR016181">
    <property type="entry name" value="Acyl_CoA_acyltransferase"/>
</dbReference>
<dbReference type="GO" id="GO:0016747">
    <property type="term" value="F:acyltransferase activity, transferring groups other than amino-acyl groups"/>
    <property type="evidence" value="ECO:0007669"/>
    <property type="project" value="InterPro"/>
</dbReference>
<dbReference type="SUPFAM" id="SSF55729">
    <property type="entry name" value="Acyl-CoA N-acyltransferases (Nat)"/>
    <property type="match status" value="1"/>
</dbReference>
<dbReference type="InterPro" id="IPR051531">
    <property type="entry name" value="N-acetyltransferase"/>
</dbReference>
<dbReference type="RefSeq" id="WP_073389467.1">
    <property type="nucleotide sequence ID" value="NZ_FQXK01000035.1"/>
</dbReference>
<gene>
    <name evidence="2" type="ORF">SAMN02745229_03358</name>
</gene>
<dbReference type="PANTHER" id="PTHR43792">
    <property type="entry name" value="GNAT FAMILY, PUTATIVE (AFU_ORTHOLOGUE AFUA_3G00765)-RELATED-RELATED"/>
    <property type="match status" value="1"/>
</dbReference>
<dbReference type="InterPro" id="IPR000182">
    <property type="entry name" value="GNAT_dom"/>
</dbReference>
<dbReference type="AlphaFoldDB" id="A0A1M6CMM8"/>
<dbReference type="GeneID" id="89511855"/>
<dbReference type="PROSITE" id="PS51186">
    <property type="entry name" value="GNAT"/>
    <property type="match status" value="1"/>
</dbReference>
<dbReference type="OrthoDB" id="2001595at2"/>
<dbReference type="Pfam" id="PF13302">
    <property type="entry name" value="Acetyltransf_3"/>
    <property type="match status" value="1"/>
</dbReference>
<protein>
    <submittedName>
        <fullName evidence="2">Protein N-acetyltransferase, RimJ/RimL family</fullName>
    </submittedName>
</protein>
<keyword evidence="3" id="KW-1185">Reference proteome</keyword>
<name>A0A1M6CMM8_BUTFI</name>
<dbReference type="Proteomes" id="UP000184278">
    <property type="component" value="Unassembled WGS sequence"/>
</dbReference>
<dbReference type="STRING" id="1121131.SAMN02745229_03358"/>
<evidence type="ECO:0000259" key="1">
    <source>
        <dbReference type="PROSITE" id="PS51186"/>
    </source>
</evidence>